<accession>A0A1M5AVM6</accession>
<gene>
    <name evidence="5" type="ORF">SAMN02745158_03368</name>
</gene>
<evidence type="ECO:0000313" key="5">
    <source>
        <dbReference type="EMBL" id="SHF34270.1"/>
    </source>
</evidence>
<feature type="domain" description="HTH araC/xylS-type" evidence="4">
    <location>
        <begin position="184"/>
        <end position="282"/>
    </location>
</feature>
<dbReference type="InterPro" id="IPR009057">
    <property type="entry name" value="Homeodomain-like_sf"/>
</dbReference>
<dbReference type="Pfam" id="PF12833">
    <property type="entry name" value="HTH_18"/>
    <property type="match status" value="1"/>
</dbReference>
<dbReference type="OrthoDB" id="9816335at2"/>
<keyword evidence="6" id="KW-1185">Reference proteome</keyword>
<dbReference type="Proteomes" id="UP000184245">
    <property type="component" value="Unassembled WGS sequence"/>
</dbReference>
<dbReference type="EMBL" id="FQVI01000022">
    <property type="protein sequence ID" value="SHF34270.1"/>
    <property type="molecule type" value="Genomic_DNA"/>
</dbReference>
<dbReference type="STRING" id="1122155.SAMN02745158_03368"/>
<dbReference type="InterPro" id="IPR013096">
    <property type="entry name" value="Cupin_2"/>
</dbReference>
<protein>
    <submittedName>
        <fullName evidence="5">AraC-type DNA-binding protein</fullName>
    </submittedName>
</protein>
<proteinExistence type="predicted"/>
<dbReference type="PROSITE" id="PS01124">
    <property type="entry name" value="HTH_ARAC_FAMILY_2"/>
    <property type="match status" value="1"/>
</dbReference>
<dbReference type="Gene3D" id="2.60.120.10">
    <property type="entry name" value="Jelly Rolls"/>
    <property type="match status" value="1"/>
</dbReference>
<dbReference type="SMART" id="SM00342">
    <property type="entry name" value="HTH_ARAC"/>
    <property type="match status" value="1"/>
</dbReference>
<dbReference type="InterPro" id="IPR018060">
    <property type="entry name" value="HTH_AraC"/>
</dbReference>
<dbReference type="AlphaFoldDB" id="A0A1M5AVM6"/>
<evidence type="ECO:0000256" key="1">
    <source>
        <dbReference type="ARBA" id="ARBA00023015"/>
    </source>
</evidence>
<dbReference type="SUPFAM" id="SSF51215">
    <property type="entry name" value="Regulatory protein AraC"/>
    <property type="match status" value="1"/>
</dbReference>
<dbReference type="PANTHER" id="PTHR43280">
    <property type="entry name" value="ARAC-FAMILY TRANSCRIPTIONAL REGULATOR"/>
    <property type="match status" value="1"/>
</dbReference>
<organism evidence="5 6">
    <name type="scientific">Lactonifactor longoviformis DSM 17459</name>
    <dbReference type="NCBI Taxonomy" id="1122155"/>
    <lineage>
        <taxon>Bacteria</taxon>
        <taxon>Bacillati</taxon>
        <taxon>Bacillota</taxon>
        <taxon>Clostridia</taxon>
        <taxon>Eubacteriales</taxon>
        <taxon>Clostridiaceae</taxon>
        <taxon>Lactonifactor</taxon>
    </lineage>
</organism>
<dbReference type="InterPro" id="IPR018062">
    <property type="entry name" value="HTH_AraC-typ_CS"/>
</dbReference>
<reference evidence="5 6" key="1">
    <citation type="submission" date="2016-11" db="EMBL/GenBank/DDBJ databases">
        <authorList>
            <person name="Jaros S."/>
            <person name="Januszkiewicz K."/>
            <person name="Wedrychowicz H."/>
        </authorList>
    </citation>
    <scope>NUCLEOTIDE SEQUENCE [LARGE SCALE GENOMIC DNA]</scope>
    <source>
        <strain evidence="5 6">DSM 17459</strain>
    </source>
</reference>
<dbReference type="GO" id="GO:0003700">
    <property type="term" value="F:DNA-binding transcription factor activity"/>
    <property type="evidence" value="ECO:0007669"/>
    <property type="project" value="InterPro"/>
</dbReference>
<dbReference type="RefSeq" id="WP_072853828.1">
    <property type="nucleotide sequence ID" value="NZ_FQVI01000022.1"/>
</dbReference>
<dbReference type="InterPro" id="IPR037923">
    <property type="entry name" value="HTH-like"/>
</dbReference>
<dbReference type="PROSITE" id="PS00041">
    <property type="entry name" value="HTH_ARAC_FAMILY_1"/>
    <property type="match status" value="1"/>
</dbReference>
<evidence type="ECO:0000256" key="2">
    <source>
        <dbReference type="ARBA" id="ARBA00023125"/>
    </source>
</evidence>
<dbReference type="SUPFAM" id="SSF46689">
    <property type="entry name" value="Homeodomain-like"/>
    <property type="match status" value="2"/>
</dbReference>
<dbReference type="GO" id="GO:0043565">
    <property type="term" value="F:sequence-specific DNA binding"/>
    <property type="evidence" value="ECO:0007669"/>
    <property type="project" value="InterPro"/>
</dbReference>
<keyword evidence="1" id="KW-0805">Transcription regulation</keyword>
<evidence type="ECO:0000259" key="4">
    <source>
        <dbReference type="PROSITE" id="PS01124"/>
    </source>
</evidence>
<dbReference type="PANTHER" id="PTHR43280:SF34">
    <property type="entry name" value="ARAC-FAMILY TRANSCRIPTIONAL REGULATOR"/>
    <property type="match status" value="1"/>
</dbReference>
<evidence type="ECO:0000313" key="6">
    <source>
        <dbReference type="Proteomes" id="UP000184245"/>
    </source>
</evidence>
<dbReference type="Pfam" id="PF07883">
    <property type="entry name" value="Cupin_2"/>
    <property type="match status" value="1"/>
</dbReference>
<dbReference type="Gene3D" id="1.10.10.60">
    <property type="entry name" value="Homeodomain-like"/>
    <property type="match status" value="2"/>
</dbReference>
<evidence type="ECO:0000256" key="3">
    <source>
        <dbReference type="ARBA" id="ARBA00023163"/>
    </source>
</evidence>
<sequence>MYLENSITNSLHSEDSQLPFSVFFYHTNSSWHWHEFLELIYCLKGVYQIWVNDSCIPCMPGDFVIIDAREPHATKAMEPDSEIMVIQVESNTFSLTFTESMISRYHHYFDSSPSNFQRKIQITENDVLYHLFGDLKNEFFQKEVAFELSMKADIEKIYVYLLRNCQIRQPKIFGTQLKDLIRLQPVLDFIEMNYRKTIRQKEMAQLIFLSGASFCRLFKRVMGKTFSEYINALRIREAKRLLLVTNEKIINISTTVGYDNVTYFNKVFLRECGLSPGSYRKNAFSALS</sequence>
<dbReference type="InterPro" id="IPR014710">
    <property type="entry name" value="RmlC-like_jellyroll"/>
</dbReference>
<name>A0A1M5AVM6_9CLOT</name>
<keyword evidence="2 5" id="KW-0238">DNA-binding</keyword>
<keyword evidence="3" id="KW-0804">Transcription</keyword>